<dbReference type="GO" id="GO:0008194">
    <property type="term" value="F:UDP-glycosyltransferase activity"/>
    <property type="evidence" value="ECO:0000318"/>
    <property type="project" value="GO_Central"/>
</dbReference>
<comment type="catalytic activity">
    <reaction evidence="6">
        <text>glucuronate acceptor + UDP-alpha-D-glucuronate = acceptor beta-D-glucuronoside + UDP + H(+)</text>
        <dbReference type="Rhea" id="RHEA:21032"/>
        <dbReference type="ChEBI" id="CHEBI:15378"/>
        <dbReference type="ChEBI" id="CHEBI:58052"/>
        <dbReference type="ChEBI" id="CHEBI:58223"/>
        <dbReference type="ChEBI" id="CHEBI:132367"/>
        <dbReference type="ChEBI" id="CHEBI:132368"/>
        <dbReference type="EC" id="2.4.1.17"/>
    </reaction>
</comment>
<feature type="signal peptide" evidence="8">
    <location>
        <begin position="1"/>
        <end position="16"/>
    </location>
</feature>
<keyword evidence="7" id="KW-0812">Transmembrane</keyword>
<proteinExistence type="inferred from homology"/>
<evidence type="ECO:0000256" key="2">
    <source>
        <dbReference type="ARBA" id="ARBA00012544"/>
    </source>
</evidence>
<gene>
    <name evidence="9" type="ORF">CBG17955</name>
    <name evidence="9" type="ORF">CBG_17955</name>
</gene>
<dbReference type="EMBL" id="HE600963">
    <property type="protein sequence ID" value="CAP35486.2"/>
    <property type="molecule type" value="Genomic_DNA"/>
</dbReference>
<organism evidence="9 10">
    <name type="scientific">Caenorhabditis briggsae</name>
    <dbReference type="NCBI Taxonomy" id="6238"/>
    <lineage>
        <taxon>Eukaryota</taxon>
        <taxon>Metazoa</taxon>
        <taxon>Ecdysozoa</taxon>
        <taxon>Nematoda</taxon>
        <taxon>Chromadorea</taxon>
        <taxon>Rhabditida</taxon>
        <taxon>Rhabditina</taxon>
        <taxon>Rhabditomorpha</taxon>
        <taxon>Rhabditoidea</taxon>
        <taxon>Rhabditidae</taxon>
        <taxon>Peloderinae</taxon>
        <taxon>Caenorhabditis</taxon>
    </lineage>
</organism>
<evidence type="ECO:0000256" key="4">
    <source>
        <dbReference type="ARBA" id="ARBA00022679"/>
    </source>
</evidence>
<dbReference type="InterPro" id="IPR002213">
    <property type="entry name" value="UDP_glucos_trans"/>
</dbReference>
<dbReference type="SUPFAM" id="SSF53756">
    <property type="entry name" value="UDP-Glycosyltransferase/glycogen phosphorylase"/>
    <property type="match status" value="1"/>
</dbReference>
<name>A8XSN4_CAEBR</name>
<evidence type="ECO:0000256" key="6">
    <source>
        <dbReference type="ARBA" id="ARBA00047475"/>
    </source>
</evidence>
<dbReference type="EC" id="2.4.1.17" evidence="2"/>
<evidence type="ECO:0000313" key="10">
    <source>
        <dbReference type="Proteomes" id="UP000008549"/>
    </source>
</evidence>
<dbReference type="GO" id="GO:0015020">
    <property type="term" value="F:glucuronosyltransferase activity"/>
    <property type="evidence" value="ECO:0007669"/>
    <property type="project" value="UniProtKB-EC"/>
</dbReference>
<keyword evidence="5 8" id="KW-0732">Signal</keyword>
<evidence type="ECO:0000256" key="1">
    <source>
        <dbReference type="ARBA" id="ARBA00009995"/>
    </source>
</evidence>
<feature type="transmembrane region" description="Helical" evidence="7">
    <location>
        <begin position="337"/>
        <end position="358"/>
    </location>
</feature>
<dbReference type="CTD" id="8584013"/>
<dbReference type="STRING" id="6238.A8XSN4"/>
<dbReference type="AlphaFoldDB" id="A8XSN4"/>
<dbReference type="Pfam" id="PF00201">
    <property type="entry name" value="UDPGT"/>
    <property type="match status" value="2"/>
</dbReference>
<protein>
    <recommendedName>
        <fullName evidence="2">glucuronosyltransferase</fullName>
        <ecNumber evidence="2">2.4.1.17</ecNumber>
    </recommendedName>
</protein>
<evidence type="ECO:0000256" key="8">
    <source>
        <dbReference type="SAM" id="SignalP"/>
    </source>
</evidence>
<evidence type="ECO:0000313" key="9">
    <source>
        <dbReference type="EMBL" id="CAP35486.2"/>
    </source>
</evidence>
<dbReference type="InterPro" id="IPR050271">
    <property type="entry name" value="UDP-glycosyltransferase"/>
</dbReference>
<dbReference type="PANTHER" id="PTHR48043">
    <property type="entry name" value="EG:EG0003.4 PROTEIN-RELATED"/>
    <property type="match status" value="1"/>
</dbReference>
<dbReference type="GeneID" id="8584013"/>
<accession>A8XSN4</accession>
<keyword evidence="4" id="KW-0808">Transferase</keyword>
<dbReference type="Gene3D" id="3.40.50.2000">
    <property type="entry name" value="Glycogen Phosphorylase B"/>
    <property type="match status" value="1"/>
</dbReference>
<dbReference type="PANTHER" id="PTHR48043:SF145">
    <property type="entry name" value="FI06409P-RELATED"/>
    <property type="match status" value="1"/>
</dbReference>
<dbReference type="InParanoid" id="A8XSN4"/>
<dbReference type="KEGG" id="cbr:CBG_17955"/>
<dbReference type="FunFam" id="3.40.50.2000:FF:000753">
    <property type="entry name" value="Protein CBG17955"/>
    <property type="match status" value="1"/>
</dbReference>
<sequence>MKIFALLSLLLGAVASYKYVIFVPNMANSQAQFCAREAEVLVNGGHNVTMLFVNHLSDFKTDVKIPKGVKSYHLDAFIEGITNQIIEKEQSAMIFKDAGLKSSIKRSALNNVYFRMSSDAETQIFREELNDPSFPHTMDIGAKCPLEFKTISETGKGIIAFSFGSVEKRLDHEMPLEWKNAILDAFSSLPDYQFVMRYLGTDLNDRLPKNEAISAGVPLVTIALFGDQPKNAQIAKKHGFAVNIQKGTISKETIVEALKEVIENDSFVSNLLFILFQFFPIFSYKQKVSRLSAMVRAQPMKPAERLLKWSQFVAEFKTLDNLEPSGQRLNFFQYHSLDVIGFLFTVIFLVFYIFYRILRALVRCCCCRKSHEKKKTE</sequence>
<dbReference type="HOGENOM" id="CLU_734111_0_0_1"/>
<comment type="similarity">
    <text evidence="1">Belongs to the UDP-glycosyltransferase family.</text>
</comment>
<evidence type="ECO:0000256" key="7">
    <source>
        <dbReference type="SAM" id="Phobius"/>
    </source>
</evidence>
<dbReference type="RefSeq" id="XP_045096351.1">
    <property type="nucleotide sequence ID" value="XM_045243978.1"/>
</dbReference>
<feature type="chain" id="PRO_5002730944" description="glucuronosyltransferase" evidence="8">
    <location>
        <begin position="17"/>
        <end position="377"/>
    </location>
</feature>
<keyword evidence="3" id="KW-0328">Glycosyltransferase</keyword>
<dbReference type="eggNOG" id="KOG1192">
    <property type="taxonomic scope" value="Eukaryota"/>
</dbReference>
<keyword evidence="10" id="KW-1185">Reference proteome</keyword>
<reference evidence="9 10" key="1">
    <citation type="journal article" date="2003" name="PLoS Biol.">
        <title>The genome sequence of Caenorhabditis briggsae: a platform for comparative genomics.</title>
        <authorList>
            <person name="Stein L.D."/>
            <person name="Bao Z."/>
            <person name="Blasiar D."/>
            <person name="Blumenthal T."/>
            <person name="Brent M.R."/>
            <person name="Chen N."/>
            <person name="Chinwalla A."/>
            <person name="Clarke L."/>
            <person name="Clee C."/>
            <person name="Coghlan A."/>
            <person name="Coulson A."/>
            <person name="D'Eustachio P."/>
            <person name="Fitch D.H."/>
            <person name="Fulton L.A."/>
            <person name="Fulton R.E."/>
            <person name="Griffiths-Jones S."/>
            <person name="Harris T.W."/>
            <person name="Hillier L.W."/>
            <person name="Kamath R."/>
            <person name="Kuwabara P.E."/>
            <person name="Mardis E.R."/>
            <person name="Marra M.A."/>
            <person name="Miner T.L."/>
            <person name="Minx P."/>
            <person name="Mullikin J.C."/>
            <person name="Plumb R.W."/>
            <person name="Rogers J."/>
            <person name="Schein J.E."/>
            <person name="Sohrmann M."/>
            <person name="Spieth J."/>
            <person name="Stajich J.E."/>
            <person name="Wei C."/>
            <person name="Willey D."/>
            <person name="Wilson R.K."/>
            <person name="Durbin R."/>
            <person name="Waterston R.H."/>
        </authorList>
    </citation>
    <scope>NUCLEOTIDE SEQUENCE [LARGE SCALE GENOMIC DNA]</scope>
    <source>
        <strain evidence="9 10">AF16</strain>
    </source>
</reference>
<keyword evidence="7" id="KW-1133">Transmembrane helix</keyword>
<evidence type="ECO:0000256" key="5">
    <source>
        <dbReference type="ARBA" id="ARBA00022729"/>
    </source>
</evidence>
<dbReference type="Proteomes" id="UP000008549">
    <property type="component" value="Unassembled WGS sequence"/>
</dbReference>
<reference evidence="9 10" key="2">
    <citation type="journal article" date="2011" name="PLoS Genet.">
        <title>Caenorhabditis briggsae recombinant inbred line genotypes reveal inter-strain incompatibility and the evolution of recombination.</title>
        <authorList>
            <person name="Ross J.A."/>
            <person name="Koboldt D.C."/>
            <person name="Staisch J.E."/>
            <person name="Chamberlin H.M."/>
            <person name="Gupta B.P."/>
            <person name="Miller R.D."/>
            <person name="Baird S.E."/>
            <person name="Haag E.S."/>
        </authorList>
    </citation>
    <scope>NUCLEOTIDE SEQUENCE [LARGE SCALE GENOMIC DNA]</scope>
    <source>
        <strain evidence="9 10">AF16</strain>
    </source>
</reference>
<keyword evidence="7" id="KW-0472">Membrane</keyword>
<evidence type="ECO:0000256" key="3">
    <source>
        <dbReference type="ARBA" id="ARBA00022676"/>
    </source>
</evidence>